<dbReference type="PANTHER" id="PTHR43464">
    <property type="entry name" value="METHYLTRANSFERASE"/>
    <property type="match status" value="1"/>
</dbReference>
<dbReference type="InterPro" id="IPR029063">
    <property type="entry name" value="SAM-dependent_MTases_sf"/>
</dbReference>
<keyword evidence="1 4" id="KW-0489">Methyltransferase</keyword>
<dbReference type="CDD" id="cd02440">
    <property type="entry name" value="AdoMet_MTases"/>
    <property type="match status" value="1"/>
</dbReference>
<evidence type="ECO:0000256" key="1">
    <source>
        <dbReference type="ARBA" id="ARBA00022603"/>
    </source>
</evidence>
<dbReference type="PANTHER" id="PTHR43464:SF19">
    <property type="entry name" value="UBIQUINONE BIOSYNTHESIS O-METHYLTRANSFERASE, MITOCHONDRIAL"/>
    <property type="match status" value="1"/>
</dbReference>
<dbReference type="GO" id="GO:0032259">
    <property type="term" value="P:methylation"/>
    <property type="evidence" value="ECO:0007669"/>
    <property type="project" value="UniProtKB-KW"/>
</dbReference>
<proteinExistence type="predicted"/>
<dbReference type="EMBL" id="QLYX01000006">
    <property type="protein sequence ID" value="RAY14331.1"/>
    <property type="molecule type" value="Genomic_DNA"/>
</dbReference>
<evidence type="ECO:0000313" key="5">
    <source>
        <dbReference type="Proteomes" id="UP000251891"/>
    </source>
</evidence>
<dbReference type="Pfam" id="PF13489">
    <property type="entry name" value="Methyltransf_23"/>
    <property type="match status" value="1"/>
</dbReference>
<evidence type="ECO:0000256" key="3">
    <source>
        <dbReference type="ARBA" id="ARBA00022691"/>
    </source>
</evidence>
<reference evidence="4 5" key="1">
    <citation type="submission" date="2018-06" db="EMBL/GenBank/DDBJ databases">
        <title>Actinomadura craniellae sp. nov. isolated from marine sponge Craniella sp.</title>
        <authorList>
            <person name="Li L."/>
            <person name="Xu Q.H."/>
            <person name="Lin H.W."/>
            <person name="Lu Y.H."/>
        </authorList>
    </citation>
    <scope>NUCLEOTIDE SEQUENCE [LARGE SCALE GENOMIC DNA]</scope>
    <source>
        <strain evidence="4 5">LHW63021</strain>
    </source>
</reference>
<name>A0A365H5G4_9ACTN</name>
<dbReference type="Gene3D" id="3.40.50.150">
    <property type="entry name" value="Vaccinia Virus protein VP39"/>
    <property type="match status" value="1"/>
</dbReference>
<keyword evidence="3" id="KW-0949">S-adenosyl-L-methionine</keyword>
<dbReference type="Proteomes" id="UP000251891">
    <property type="component" value="Unassembled WGS sequence"/>
</dbReference>
<dbReference type="AlphaFoldDB" id="A0A365H5G4"/>
<dbReference type="RefSeq" id="WP_111867954.1">
    <property type="nucleotide sequence ID" value="NZ_QLYX01000006.1"/>
</dbReference>
<evidence type="ECO:0000313" key="4">
    <source>
        <dbReference type="EMBL" id="RAY14331.1"/>
    </source>
</evidence>
<organism evidence="4 5">
    <name type="scientific">Actinomadura craniellae</name>
    <dbReference type="NCBI Taxonomy" id="2231787"/>
    <lineage>
        <taxon>Bacteria</taxon>
        <taxon>Bacillati</taxon>
        <taxon>Actinomycetota</taxon>
        <taxon>Actinomycetes</taxon>
        <taxon>Streptosporangiales</taxon>
        <taxon>Thermomonosporaceae</taxon>
        <taxon>Actinomadura</taxon>
    </lineage>
</organism>
<gene>
    <name evidence="4" type="ORF">DPM19_15280</name>
</gene>
<accession>A0A365H5G4</accession>
<dbReference type="OrthoDB" id="4738926at2"/>
<keyword evidence="2 4" id="KW-0808">Transferase</keyword>
<dbReference type="SUPFAM" id="SSF53335">
    <property type="entry name" value="S-adenosyl-L-methionine-dependent methyltransferases"/>
    <property type="match status" value="1"/>
</dbReference>
<comment type="caution">
    <text evidence="4">The sequence shown here is derived from an EMBL/GenBank/DDBJ whole genome shotgun (WGS) entry which is preliminary data.</text>
</comment>
<dbReference type="GO" id="GO:0008168">
    <property type="term" value="F:methyltransferase activity"/>
    <property type="evidence" value="ECO:0007669"/>
    <property type="project" value="UniProtKB-KW"/>
</dbReference>
<sequence>MTDLRTPPVNDGDLFSERVRQYAYDRPLQRVQVLEAGCGQGFGLDLRDVRRSVTGVDIDLPGLRAHTEGRADLDSWHLGDLRTVPMPPRAYDVVHASYLIERITQAELVLDRFVAALKPGGLLLVRFRDRATAYGALDRLLPGGLGRLEGRDGPASIYETVASHQGMQWYCMMRGLMVAEEYAGRAAFDRLGRWRGPVDRLCRAVTAASRGRLSGDHTEMAMVIRKPENRFARVI</sequence>
<keyword evidence="5" id="KW-1185">Reference proteome</keyword>
<protein>
    <submittedName>
        <fullName evidence="4">Class I SAM-dependent methyltransferase</fullName>
    </submittedName>
</protein>
<evidence type="ECO:0000256" key="2">
    <source>
        <dbReference type="ARBA" id="ARBA00022679"/>
    </source>
</evidence>